<dbReference type="RefSeq" id="WP_359213170.1">
    <property type="nucleotide sequence ID" value="NZ_JBEZAM010000048.1"/>
</dbReference>
<reference evidence="1 2" key="1">
    <citation type="submission" date="2024-06" db="EMBL/GenBank/DDBJ databases">
        <title>The Natural Products Discovery Center: Release of the First 8490 Sequenced Strains for Exploring Actinobacteria Biosynthetic Diversity.</title>
        <authorList>
            <person name="Kalkreuter E."/>
            <person name="Kautsar S.A."/>
            <person name="Yang D."/>
            <person name="Bader C.D."/>
            <person name="Teijaro C.N."/>
            <person name="Fluegel L."/>
            <person name="Davis C.M."/>
            <person name="Simpson J.R."/>
            <person name="Lauterbach L."/>
            <person name="Steele A.D."/>
            <person name="Gui C."/>
            <person name="Meng S."/>
            <person name="Li G."/>
            <person name="Viehrig K."/>
            <person name="Ye F."/>
            <person name="Su P."/>
            <person name="Kiefer A.F."/>
            <person name="Nichols A."/>
            <person name="Cepeda A.J."/>
            <person name="Yan W."/>
            <person name="Fan B."/>
            <person name="Jiang Y."/>
            <person name="Adhikari A."/>
            <person name="Zheng C.-J."/>
            <person name="Schuster L."/>
            <person name="Cowan T.M."/>
            <person name="Smanski M.J."/>
            <person name="Chevrette M.G."/>
            <person name="De Carvalho L.P.S."/>
            <person name="Shen B."/>
        </authorList>
    </citation>
    <scope>NUCLEOTIDE SEQUENCE [LARGE SCALE GENOMIC DNA]</scope>
    <source>
        <strain evidence="1 2">NPDC045705</strain>
    </source>
</reference>
<proteinExistence type="predicted"/>
<gene>
    <name evidence="1" type="ORF">AB0A76_26695</name>
</gene>
<sequence>MHVPDGNAYVLTASTAGADRNPAWFLNLPAAPESPSRSASTWQRDWAAAGFLSAIALSHLRADRMPISRCSPDRYLLQRCGVRLSMASAARCASVFRSATVK</sequence>
<protein>
    <submittedName>
        <fullName evidence="1">Nitroreductase/quinone reductase family protein</fullName>
    </submittedName>
</protein>
<dbReference type="Pfam" id="PF04075">
    <property type="entry name" value="F420H2_quin_red"/>
    <property type="match status" value="1"/>
</dbReference>
<dbReference type="Gene3D" id="2.30.110.10">
    <property type="entry name" value="Electron Transport, Fmn-binding Protein, Chain A"/>
    <property type="match status" value="1"/>
</dbReference>
<name>A0ABV3D2R8_STREX</name>
<evidence type="ECO:0000313" key="1">
    <source>
        <dbReference type="EMBL" id="MEU7296749.1"/>
    </source>
</evidence>
<comment type="caution">
    <text evidence="1">The sequence shown here is derived from an EMBL/GenBank/DDBJ whole genome shotgun (WGS) entry which is preliminary data.</text>
</comment>
<dbReference type="InterPro" id="IPR004378">
    <property type="entry name" value="F420H2_quin_Rdtase"/>
</dbReference>
<keyword evidence="2" id="KW-1185">Reference proteome</keyword>
<dbReference type="InterPro" id="IPR012349">
    <property type="entry name" value="Split_barrel_FMN-bd"/>
</dbReference>
<accession>A0ABV3D2R8</accession>
<evidence type="ECO:0000313" key="2">
    <source>
        <dbReference type="Proteomes" id="UP001551210"/>
    </source>
</evidence>
<dbReference type="Proteomes" id="UP001551210">
    <property type="component" value="Unassembled WGS sequence"/>
</dbReference>
<dbReference type="EMBL" id="JBEZAM010000048">
    <property type="protein sequence ID" value="MEU7296749.1"/>
    <property type="molecule type" value="Genomic_DNA"/>
</dbReference>
<organism evidence="1 2">
    <name type="scientific">Streptomyces exfoliatus</name>
    <name type="common">Streptomyces hydrogenans</name>
    <dbReference type="NCBI Taxonomy" id="1905"/>
    <lineage>
        <taxon>Bacteria</taxon>
        <taxon>Bacillati</taxon>
        <taxon>Actinomycetota</taxon>
        <taxon>Actinomycetes</taxon>
        <taxon>Kitasatosporales</taxon>
        <taxon>Streptomycetaceae</taxon>
        <taxon>Streptomyces</taxon>
    </lineage>
</organism>